<dbReference type="NCBIfam" id="TIGR00655">
    <property type="entry name" value="PurU"/>
    <property type="match status" value="1"/>
</dbReference>
<dbReference type="NCBIfam" id="NF004684">
    <property type="entry name" value="PRK06027.1"/>
    <property type="match status" value="1"/>
</dbReference>
<evidence type="ECO:0000256" key="1">
    <source>
        <dbReference type="ARBA" id="ARBA00022563"/>
    </source>
</evidence>
<comment type="function">
    <text evidence="3">Catalyzes the hydrolysis of 10-formyltetrahydrofolate (formyl-FH4) to formate and tetrahydrofolate (FH4).</text>
</comment>
<evidence type="ECO:0000256" key="4">
    <source>
        <dbReference type="NCBIfam" id="TIGR00655"/>
    </source>
</evidence>
<comment type="pathway">
    <text evidence="3">Purine metabolism; IMP biosynthesis via de novo pathway; formate from 10-formyl-5,6,7,8-tetrahydrofolate: step 1/1.</text>
</comment>
<comment type="similarity">
    <text evidence="3">Belongs to the PurU family.</text>
</comment>
<dbReference type="HAMAP" id="MF_01927">
    <property type="entry name" value="PurU"/>
    <property type="match status" value="1"/>
</dbReference>
<protein>
    <recommendedName>
        <fullName evidence="3 4">Formyltetrahydrofolate deformylase</fullName>
        <ecNumber evidence="3 4">3.5.1.10</ecNumber>
    </recommendedName>
    <alternativeName>
        <fullName evidence="3">Formyl-FH(4) hydrolase</fullName>
    </alternativeName>
</protein>
<dbReference type="InterPro" id="IPR002912">
    <property type="entry name" value="ACT_dom"/>
</dbReference>
<comment type="catalytic activity">
    <reaction evidence="3">
        <text>(6R)-10-formyltetrahydrofolate + H2O = (6S)-5,6,7,8-tetrahydrofolate + formate + H(+)</text>
        <dbReference type="Rhea" id="RHEA:19833"/>
        <dbReference type="ChEBI" id="CHEBI:15377"/>
        <dbReference type="ChEBI" id="CHEBI:15378"/>
        <dbReference type="ChEBI" id="CHEBI:15740"/>
        <dbReference type="ChEBI" id="CHEBI:57453"/>
        <dbReference type="ChEBI" id="CHEBI:195366"/>
        <dbReference type="EC" id="3.5.1.10"/>
    </reaction>
</comment>
<dbReference type="UniPathway" id="UPA00074">
    <property type="reaction ID" value="UER00170"/>
</dbReference>
<dbReference type="PANTHER" id="PTHR42706:SF1">
    <property type="entry name" value="FORMYLTETRAHYDROFOLATE DEFORMYLASE 2, MITOCHONDRIAL"/>
    <property type="match status" value="1"/>
</dbReference>
<evidence type="ECO:0000313" key="7">
    <source>
        <dbReference type="Proteomes" id="UP000589085"/>
    </source>
</evidence>
<reference evidence="6 7" key="1">
    <citation type="submission" date="2020-04" db="EMBL/GenBank/DDBJ databases">
        <title>Description of novel Gluconacetobacter.</title>
        <authorList>
            <person name="Sombolestani A."/>
        </authorList>
    </citation>
    <scope>NUCLEOTIDE SEQUENCE [LARGE SCALE GENOMIC DNA]</scope>
    <source>
        <strain evidence="6 7">LMG 19747</strain>
    </source>
</reference>
<dbReference type="InterPro" id="IPR044074">
    <property type="entry name" value="PurU_ACT"/>
</dbReference>
<dbReference type="PANTHER" id="PTHR42706">
    <property type="entry name" value="FORMYLTETRAHYDROFOLATE DEFORMYLASE"/>
    <property type="match status" value="1"/>
</dbReference>
<accession>A0A7W4NLC8</accession>
<keyword evidence="1 3" id="KW-0554">One-carbon metabolism</keyword>
<dbReference type="InterPro" id="IPR041729">
    <property type="entry name" value="Formyl-FH4-Hydrolase_C"/>
</dbReference>
<gene>
    <name evidence="3 6" type="primary">purU</name>
    <name evidence="6" type="ORF">HLH48_06945</name>
</gene>
<sequence length="293" mass="33317">MTDHGGRGPATWTLTLSCPNRPGIVAAIATTLYEADGNILEAQQFDDTETGVFFMRVVFTGRPDTERTEWLRARLDAVASRFRMSWTLHDRALRRRVLLMVSKFDHCLVDLLYRWRIGELPMNPTAIVANHPRETYAHIDMGDIPFHYLPVTRDNKAEQEERLWSLVQQTNSELVVLARYMQVLSDSLSARLAGQCINIHHSFLPGFKGARPYHQAHARGVKLIGATAHYVTADLDEGPIIEQDVERVSHNDTPDDLVRKGRDIERRVLSRAVRCHLDDRVILNGNKTVVFGD</sequence>
<dbReference type="Pfam" id="PF00551">
    <property type="entry name" value="Formyl_trans_N"/>
    <property type="match status" value="1"/>
</dbReference>
<dbReference type="Proteomes" id="UP000589085">
    <property type="component" value="Unassembled WGS sequence"/>
</dbReference>
<dbReference type="Gene3D" id="3.30.70.260">
    <property type="match status" value="1"/>
</dbReference>
<dbReference type="RefSeq" id="WP_182996774.1">
    <property type="nucleotide sequence ID" value="NZ_JABEQJ010000007.1"/>
</dbReference>
<dbReference type="Pfam" id="PF01842">
    <property type="entry name" value="ACT"/>
    <property type="match status" value="1"/>
</dbReference>
<evidence type="ECO:0000256" key="3">
    <source>
        <dbReference type="HAMAP-Rule" id="MF_01927"/>
    </source>
</evidence>
<dbReference type="CDD" id="cd04875">
    <property type="entry name" value="ACT_F4HF-DF"/>
    <property type="match status" value="1"/>
</dbReference>
<dbReference type="PIRSF" id="PIRSF036480">
    <property type="entry name" value="FormyFH4_hydr"/>
    <property type="match status" value="1"/>
</dbReference>
<dbReference type="GO" id="GO:0006730">
    <property type="term" value="P:one-carbon metabolic process"/>
    <property type="evidence" value="ECO:0007669"/>
    <property type="project" value="UniProtKB-KW"/>
</dbReference>
<dbReference type="EMBL" id="JABEQJ010000007">
    <property type="protein sequence ID" value="MBB2159911.1"/>
    <property type="molecule type" value="Genomic_DNA"/>
</dbReference>
<evidence type="ECO:0000313" key="6">
    <source>
        <dbReference type="EMBL" id="MBB2159911.1"/>
    </source>
</evidence>
<dbReference type="PROSITE" id="PS51257">
    <property type="entry name" value="PROKAR_LIPOPROTEIN"/>
    <property type="match status" value="1"/>
</dbReference>
<keyword evidence="3" id="KW-0658">Purine biosynthesis</keyword>
<organism evidence="6 7">
    <name type="scientific">Gluconacetobacter sacchari</name>
    <dbReference type="NCBI Taxonomy" id="92759"/>
    <lineage>
        <taxon>Bacteria</taxon>
        <taxon>Pseudomonadati</taxon>
        <taxon>Pseudomonadota</taxon>
        <taxon>Alphaproteobacteria</taxon>
        <taxon>Acetobacterales</taxon>
        <taxon>Acetobacteraceae</taxon>
        <taxon>Gluconacetobacter</taxon>
    </lineage>
</organism>
<dbReference type="InterPro" id="IPR002376">
    <property type="entry name" value="Formyl_transf_N"/>
</dbReference>
<keyword evidence="2 3" id="KW-0378">Hydrolase</keyword>
<dbReference type="EC" id="3.5.1.10" evidence="3 4"/>
<dbReference type="GO" id="GO:0008864">
    <property type="term" value="F:formyltetrahydrofolate deformylase activity"/>
    <property type="evidence" value="ECO:0007669"/>
    <property type="project" value="UniProtKB-UniRule"/>
</dbReference>
<dbReference type="GO" id="GO:0006189">
    <property type="term" value="P:'de novo' IMP biosynthetic process"/>
    <property type="evidence" value="ECO:0007669"/>
    <property type="project" value="UniProtKB-UniRule"/>
</dbReference>
<dbReference type="InterPro" id="IPR004810">
    <property type="entry name" value="PurU"/>
</dbReference>
<dbReference type="SUPFAM" id="SSF55021">
    <property type="entry name" value="ACT-like"/>
    <property type="match status" value="1"/>
</dbReference>
<dbReference type="AlphaFoldDB" id="A0A7W4NLC8"/>
<feature type="active site" evidence="3">
    <location>
        <position position="236"/>
    </location>
</feature>
<proteinExistence type="inferred from homology"/>
<dbReference type="Gene3D" id="3.40.50.170">
    <property type="entry name" value="Formyl transferase, N-terminal domain"/>
    <property type="match status" value="1"/>
</dbReference>
<dbReference type="PRINTS" id="PR01575">
    <property type="entry name" value="FFH4HYDRLASE"/>
</dbReference>
<feature type="domain" description="ACT" evidence="5">
    <location>
        <begin position="13"/>
        <end position="93"/>
    </location>
</feature>
<dbReference type="CDD" id="cd08648">
    <property type="entry name" value="FMT_core_Formyl-FH4-Hydrolase_C"/>
    <property type="match status" value="1"/>
</dbReference>
<dbReference type="InterPro" id="IPR045865">
    <property type="entry name" value="ACT-like_dom_sf"/>
</dbReference>
<name>A0A7W4NLC8_9PROT</name>
<dbReference type="InterPro" id="IPR036477">
    <property type="entry name" value="Formyl_transf_N_sf"/>
</dbReference>
<dbReference type="PROSITE" id="PS51671">
    <property type="entry name" value="ACT"/>
    <property type="match status" value="1"/>
</dbReference>
<comment type="caution">
    <text evidence="6">The sequence shown here is derived from an EMBL/GenBank/DDBJ whole genome shotgun (WGS) entry which is preliminary data.</text>
</comment>
<evidence type="ECO:0000256" key="2">
    <source>
        <dbReference type="ARBA" id="ARBA00022801"/>
    </source>
</evidence>
<evidence type="ECO:0000259" key="5">
    <source>
        <dbReference type="PROSITE" id="PS51671"/>
    </source>
</evidence>
<dbReference type="SUPFAM" id="SSF53328">
    <property type="entry name" value="Formyltransferase"/>
    <property type="match status" value="1"/>
</dbReference>